<feature type="domain" description="ABC transporter" evidence="3">
    <location>
        <begin position="18"/>
        <end position="248"/>
    </location>
</feature>
<dbReference type="GO" id="GO:0016887">
    <property type="term" value="F:ATP hydrolysis activity"/>
    <property type="evidence" value="ECO:0007669"/>
    <property type="project" value="InterPro"/>
</dbReference>
<name>A0A0R1TZV4_9LACO</name>
<dbReference type="GO" id="GO:0005524">
    <property type="term" value="F:ATP binding"/>
    <property type="evidence" value="ECO:0007669"/>
    <property type="project" value="UniProtKB-KW"/>
</dbReference>
<accession>A0A0R1TZV4</accession>
<dbReference type="InterPro" id="IPR003439">
    <property type="entry name" value="ABC_transporter-like_ATP-bd"/>
</dbReference>
<protein>
    <submittedName>
        <fullName evidence="4">Multidrug ABC transporter ATPase</fullName>
    </submittedName>
</protein>
<gene>
    <name evidence="4" type="ORF">FC50_GL000574</name>
</gene>
<evidence type="ECO:0000256" key="2">
    <source>
        <dbReference type="ARBA" id="ARBA00022840"/>
    </source>
</evidence>
<evidence type="ECO:0000256" key="1">
    <source>
        <dbReference type="ARBA" id="ARBA00022741"/>
    </source>
</evidence>
<dbReference type="PATRIC" id="fig|1423783.4.peg.594"/>
<dbReference type="AlphaFoldDB" id="A0A0R1TZV4"/>
<dbReference type="InterPro" id="IPR003593">
    <property type="entry name" value="AAA+_ATPase"/>
</dbReference>
<sequence length="279" mass="30478">MLVGKWVGWGIKMADYVLELKHLQKHFGSKEVLTDVNFAVSPGTIVGYIGPNGAGKSTTVKIILGLLTADGGSVELFGQPVSTRDSEYKRRIGYVPEGADVFNALSAREYLELVGQLYGMTAELASTRAEQLAGIVGLGDVIDRRIVSYSKGMRQLVLIIASLIHNPDILFWDEPLNGLDANAVLLVEEILRELRNRGKTIFYSSHIMDVVQKLSDRIVLLNAGQIVADGPFSELQQEGSNNLQELFNDLTGYAEHGEKAREFVDVLTGGTSDAENPVE</sequence>
<reference evidence="4 5" key="1">
    <citation type="journal article" date="2015" name="Genome Announc.">
        <title>Expanding the biotechnology potential of lactobacilli through comparative genomics of 213 strains and associated genera.</title>
        <authorList>
            <person name="Sun Z."/>
            <person name="Harris H.M."/>
            <person name="McCann A."/>
            <person name="Guo C."/>
            <person name="Argimon S."/>
            <person name="Zhang W."/>
            <person name="Yang X."/>
            <person name="Jeffery I.B."/>
            <person name="Cooney J.C."/>
            <person name="Kagawa T.F."/>
            <person name="Liu W."/>
            <person name="Song Y."/>
            <person name="Salvetti E."/>
            <person name="Wrobel A."/>
            <person name="Rasinkangas P."/>
            <person name="Parkhill J."/>
            <person name="Rea M.C."/>
            <person name="O'Sullivan O."/>
            <person name="Ritari J."/>
            <person name="Douillard F.P."/>
            <person name="Paul Ross R."/>
            <person name="Yang R."/>
            <person name="Briner A.E."/>
            <person name="Felis G.E."/>
            <person name="de Vos W.M."/>
            <person name="Barrangou R."/>
            <person name="Klaenhammer T.R."/>
            <person name="Caufield P.W."/>
            <person name="Cui Y."/>
            <person name="Zhang H."/>
            <person name="O'Toole P.W."/>
        </authorList>
    </citation>
    <scope>NUCLEOTIDE SEQUENCE [LARGE SCALE GENOMIC DNA]</scope>
    <source>
        <strain evidence="4 5">DSM 15945</strain>
    </source>
</reference>
<dbReference type="InterPro" id="IPR027417">
    <property type="entry name" value="P-loop_NTPase"/>
</dbReference>
<dbReference type="STRING" id="1423783.FC50_GL000574"/>
<dbReference type="PROSITE" id="PS50893">
    <property type="entry name" value="ABC_TRANSPORTER_2"/>
    <property type="match status" value="1"/>
</dbReference>
<dbReference type="CDD" id="cd03230">
    <property type="entry name" value="ABC_DR_subfamily_A"/>
    <property type="match status" value="1"/>
</dbReference>
<dbReference type="InterPro" id="IPR017871">
    <property type="entry name" value="ABC_transporter-like_CS"/>
</dbReference>
<dbReference type="SUPFAM" id="SSF52540">
    <property type="entry name" value="P-loop containing nucleoside triphosphate hydrolases"/>
    <property type="match status" value="1"/>
</dbReference>
<proteinExistence type="predicted"/>
<dbReference type="Pfam" id="PF00005">
    <property type="entry name" value="ABC_tran"/>
    <property type="match status" value="1"/>
</dbReference>
<dbReference type="PANTHER" id="PTHR43613">
    <property type="entry name" value="ABC TRANSPORTER, ATP-BINDING PROTEIN"/>
    <property type="match status" value="1"/>
</dbReference>
<dbReference type="Proteomes" id="UP000051922">
    <property type="component" value="Unassembled WGS sequence"/>
</dbReference>
<organism evidence="4 5">
    <name type="scientific">Lacticaseibacillus pantheris DSM 15945 = JCM 12539 = NBRC 106106</name>
    <dbReference type="NCBI Taxonomy" id="1423783"/>
    <lineage>
        <taxon>Bacteria</taxon>
        <taxon>Bacillati</taxon>
        <taxon>Bacillota</taxon>
        <taxon>Bacilli</taxon>
        <taxon>Lactobacillales</taxon>
        <taxon>Lactobacillaceae</taxon>
        <taxon>Lacticaseibacillus</taxon>
    </lineage>
</organism>
<keyword evidence="5" id="KW-1185">Reference proteome</keyword>
<keyword evidence="1" id="KW-0547">Nucleotide-binding</keyword>
<dbReference type="Gene3D" id="3.40.50.300">
    <property type="entry name" value="P-loop containing nucleotide triphosphate hydrolases"/>
    <property type="match status" value="1"/>
</dbReference>
<dbReference type="PANTHER" id="PTHR43613:SF1">
    <property type="entry name" value="ABC TRANSPORTER, ATP-BINDING PROTEIN"/>
    <property type="match status" value="1"/>
</dbReference>
<dbReference type="EMBL" id="AZFJ01000040">
    <property type="protein sequence ID" value="KRL86614.1"/>
    <property type="molecule type" value="Genomic_DNA"/>
</dbReference>
<evidence type="ECO:0000313" key="4">
    <source>
        <dbReference type="EMBL" id="KRL86614.1"/>
    </source>
</evidence>
<dbReference type="PROSITE" id="PS00211">
    <property type="entry name" value="ABC_TRANSPORTER_1"/>
    <property type="match status" value="1"/>
</dbReference>
<dbReference type="SMART" id="SM00382">
    <property type="entry name" value="AAA"/>
    <property type="match status" value="1"/>
</dbReference>
<keyword evidence="2" id="KW-0067">ATP-binding</keyword>
<comment type="caution">
    <text evidence="4">The sequence shown here is derived from an EMBL/GenBank/DDBJ whole genome shotgun (WGS) entry which is preliminary data.</text>
</comment>
<evidence type="ECO:0000259" key="3">
    <source>
        <dbReference type="PROSITE" id="PS50893"/>
    </source>
</evidence>
<evidence type="ECO:0000313" key="5">
    <source>
        <dbReference type="Proteomes" id="UP000051922"/>
    </source>
</evidence>